<reference evidence="2 4" key="2">
    <citation type="submission" date="2018-06" db="EMBL/GenBank/DDBJ databases">
        <title>Genomic Encyclopedia of Type Strains, Phase III (KMG-III): the genomes of soil and plant-associated and newly described type strains.</title>
        <authorList>
            <person name="Whitman W."/>
        </authorList>
    </citation>
    <scope>NUCLEOTIDE SEQUENCE [LARGE SCALE GENOMIC DNA]</scope>
    <source>
        <strain evidence="2 4">CGMCC 1.15366</strain>
    </source>
</reference>
<evidence type="ECO:0000313" key="2">
    <source>
        <dbReference type="EMBL" id="RAJ98364.1"/>
    </source>
</evidence>
<dbReference type="PANTHER" id="PTHR38693:SF1">
    <property type="entry name" value="UBIQUINONE BIOSYNTHESIS ACCESSORY FACTOR UBIJ"/>
    <property type="match status" value="1"/>
</dbReference>
<comment type="caution">
    <text evidence="2">The sequence shown here is derived from an EMBL/GenBank/DDBJ whole genome shotgun (WGS) entry which is preliminary data.</text>
</comment>
<dbReference type="Proteomes" id="UP000249203">
    <property type="component" value="Unassembled WGS sequence"/>
</dbReference>
<evidence type="ECO:0000313" key="5">
    <source>
        <dbReference type="Proteomes" id="UP000287865"/>
    </source>
</evidence>
<keyword evidence="5" id="KW-1185">Reference proteome</keyword>
<evidence type="ECO:0000313" key="3">
    <source>
        <dbReference type="EMBL" id="RUO24817.1"/>
    </source>
</evidence>
<dbReference type="AlphaFoldDB" id="A0A327X233"/>
<feature type="domain" description="SCP2" evidence="1">
    <location>
        <begin position="16"/>
        <end position="112"/>
    </location>
</feature>
<organism evidence="2 4">
    <name type="scientific">Aliidiomarina maris</name>
    <dbReference type="NCBI Taxonomy" id="531312"/>
    <lineage>
        <taxon>Bacteria</taxon>
        <taxon>Pseudomonadati</taxon>
        <taxon>Pseudomonadota</taxon>
        <taxon>Gammaproteobacteria</taxon>
        <taxon>Alteromonadales</taxon>
        <taxon>Idiomarinaceae</taxon>
        <taxon>Aliidiomarina</taxon>
    </lineage>
</organism>
<dbReference type="RefSeq" id="WP_111569203.1">
    <property type="nucleotide sequence ID" value="NZ_PIPK01000005.1"/>
</dbReference>
<protein>
    <submittedName>
        <fullName evidence="2">Ubiquinone biosynthesis protein UbiJ</fullName>
    </submittedName>
</protein>
<gene>
    <name evidence="2" type="ORF">B0I24_105117</name>
    <name evidence="3" type="ORF">CWE07_07160</name>
</gene>
<reference evidence="3 5" key="1">
    <citation type="journal article" date="2018" name="Front. Microbiol.">
        <title>Genome-Based Analysis Reveals the Taxonomy and Diversity of the Family Idiomarinaceae.</title>
        <authorList>
            <person name="Liu Y."/>
            <person name="Lai Q."/>
            <person name="Shao Z."/>
        </authorList>
    </citation>
    <scope>NUCLEOTIDE SEQUENCE [LARGE SCALE GENOMIC DNA]</scope>
    <source>
        <strain evidence="3 5">CF12-14</strain>
    </source>
</reference>
<keyword evidence="2" id="KW-0830">Ubiquinone</keyword>
<dbReference type="OrthoDB" id="5801225at2"/>
<accession>A0A327X233</accession>
<evidence type="ECO:0000259" key="1">
    <source>
        <dbReference type="Pfam" id="PF02036"/>
    </source>
</evidence>
<proteinExistence type="predicted"/>
<evidence type="ECO:0000313" key="4">
    <source>
        <dbReference type="Proteomes" id="UP000249203"/>
    </source>
</evidence>
<dbReference type="GO" id="GO:0006744">
    <property type="term" value="P:ubiquinone biosynthetic process"/>
    <property type="evidence" value="ECO:0007669"/>
    <property type="project" value="InterPro"/>
</dbReference>
<dbReference type="InterPro" id="IPR003033">
    <property type="entry name" value="SCP2_sterol-bd_dom"/>
</dbReference>
<dbReference type="EMBL" id="QLMD01000005">
    <property type="protein sequence ID" value="RAJ98364.1"/>
    <property type="molecule type" value="Genomic_DNA"/>
</dbReference>
<dbReference type="Pfam" id="PF02036">
    <property type="entry name" value="SCP2"/>
    <property type="match status" value="1"/>
</dbReference>
<name>A0A327X233_9GAMM</name>
<dbReference type="EMBL" id="PIPK01000005">
    <property type="protein sequence ID" value="RUO24817.1"/>
    <property type="molecule type" value="Genomic_DNA"/>
</dbReference>
<dbReference type="InterPro" id="IPR038989">
    <property type="entry name" value="UbiJ"/>
</dbReference>
<dbReference type="Proteomes" id="UP000287865">
    <property type="component" value="Unassembled WGS sequence"/>
</dbReference>
<dbReference type="PANTHER" id="PTHR38693">
    <property type="entry name" value="UBIQUINONE BIOSYNTHESIS PROTEIN UBIJ"/>
    <property type="match status" value="1"/>
</dbReference>
<sequence>MPTQALINAFAERLVNTALAEDRNAPKRLAAVKGKTFRLRLDMLPWPLTMTFCADRVFFMGEDYDAVDGEVTTSVAVLSTLRDASQVTAALQRGELQLSGNPIFAQQASQVLLGLEIDWEESFAKRIGDVPGYWAGQGLAWLRQQRPNLDAWQQWFGETLSEEKKLTVGQVEYALFSDELKQLAQRVRQLEGGES</sequence>